<evidence type="ECO:0000313" key="2">
    <source>
        <dbReference type="EMBL" id="SNQ30233.1"/>
    </source>
</evidence>
<dbReference type="Proteomes" id="UP000243463">
    <property type="component" value="Unassembled WGS sequence"/>
</dbReference>
<keyword evidence="1" id="KW-0812">Transmembrane</keyword>
<name>A0A217EID2_9GAMM</name>
<proteinExistence type="predicted"/>
<reference evidence="3" key="1">
    <citation type="submission" date="2017-06" db="EMBL/GenBank/DDBJ databases">
        <authorList>
            <person name="Varghese N."/>
            <person name="Submissions S."/>
        </authorList>
    </citation>
    <scope>NUCLEOTIDE SEQUENCE [LARGE SCALE GENOMIC DNA]</scope>
    <source>
        <strain evidence="3">ANC 5114</strain>
    </source>
</reference>
<dbReference type="AlphaFoldDB" id="A0A217EID2"/>
<dbReference type="EMBL" id="FZLN01000008">
    <property type="protein sequence ID" value="SNQ30233.1"/>
    <property type="molecule type" value="Genomic_DNA"/>
</dbReference>
<accession>A0A217EID2</accession>
<feature type="transmembrane region" description="Helical" evidence="1">
    <location>
        <begin position="55"/>
        <end position="76"/>
    </location>
</feature>
<feature type="transmembrane region" description="Helical" evidence="1">
    <location>
        <begin position="120"/>
        <end position="140"/>
    </location>
</feature>
<evidence type="ECO:0000313" key="3">
    <source>
        <dbReference type="Proteomes" id="UP000243463"/>
    </source>
</evidence>
<gene>
    <name evidence="2" type="ORF">SAMN05444584_2221</name>
</gene>
<organism evidence="2 3">
    <name type="scientific">Acinetobacter apis</name>
    <dbReference type="NCBI Taxonomy" id="1229165"/>
    <lineage>
        <taxon>Bacteria</taxon>
        <taxon>Pseudomonadati</taxon>
        <taxon>Pseudomonadota</taxon>
        <taxon>Gammaproteobacteria</taxon>
        <taxon>Moraxellales</taxon>
        <taxon>Moraxellaceae</taxon>
        <taxon>Acinetobacter</taxon>
    </lineage>
</organism>
<feature type="transmembrane region" description="Helical" evidence="1">
    <location>
        <begin position="88"/>
        <end position="108"/>
    </location>
</feature>
<protein>
    <submittedName>
        <fullName evidence="2">Uncharacterized protein</fullName>
    </submittedName>
</protein>
<keyword evidence="1" id="KW-0472">Membrane</keyword>
<sequence length="141" mass="16226">MTYYDVKLTLHKSQIIMKSYKYAVEIVSALILYVLVLVFSLTYLKNNDIEPQFKIVITLLPVVPFLFMLFSIIKRIAQLDELQLKIQLCALTFASLGTAFISFSYGFLENIGFPNLSMFMIWPIIALLWGVGAVVGVWRYR</sequence>
<evidence type="ECO:0000256" key="1">
    <source>
        <dbReference type="SAM" id="Phobius"/>
    </source>
</evidence>
<feature type="transmembrane region" description="Helical" evidence="1">
    <location>
        <begin position="22"/>
        <end position="43"/>
    </location>
</feature>
<keyword evidence="1" id="KW-1133">Transmembrane helix</keyword>
<keyword evidence="3" id="KW-1185">Reference proteome</keyword>